<name>A0ACC1R305_9HYPO</name>
<protein>
    <submittedName>
        <fullName evidence="1">Uncharacterized protein</fullName>
    </submittedName>
</protein>
<reference evidence="1" key="1">
    <citation type="submission" date="2022-07" db="EMBL/GenBank/DDBJ databases">
        <title>Genome Sequence of Lecanicillium saksenae.</title>
        <authorList>
            <person name="Buettner E."/>
        </authorList>
    </citation>
    <scope>NUCLEOTIDE SEQUENCE</scope>
    <source>
        <strain evidence="1">VT-O1</strain>
    </source>
</reference>
<proteinExistence type="predicted"/>
<dbReference type="EMBL" id="JANAKD010000214">
    <property type="protein sequence ID" value="KAJ3496168.1"/>
    <property type="molecule type" value="Genomic_DNA"/>
</dbReference>
<keyword evidence="2" id="KW-1185">Reference proteome</keyword>
<evidence type="ECO:0000313" key="2">
    <source>
        <dbReference type="Proteomes" id="UP001148737"/>
    </source>
</evidence>
<dbReference type="Proteomes" id="UP001148737">
    <property type="component" value="Unassembled WGS sequence"/>
</dbReference>
<evidence type="ECO:0000313" key="1">
    <source>
        <dbReference type="EMBL" id="KAJ3496168.1"/>
    </source>
</evidence>
<accession>A0ACC1R305</accession>
<comment type="caution">
    <text evidence="1">The sequence shown here is derived from an EMBL/GenBank/DDBJ whole genome shotgun (WGS) entry which is preliminary data.</text>
</comment>
<organism evidence="1 2">
    <name type="scientific">Lecanicillium saksenae</name>
    <dbReference type="NCBI Taxonomy" id="468837"/>
    <lineage>
        <taxon>Eukaryota</taxon>
        <taxon>Fungi</taxon>
        <taxon>Dikarya</taxon>
        <taxon>Ascomycota</taxon>
        <taxon>Pezizomycotina</taxon>
        <taxon>Sordariomycetes</taxon>
        <taxon>Hypocreomycetidae</taxon>
        <taxon>Hypocreales</taxon>
        <taxon>Cordycipitaceae</taxon>
        <taxon>Lecanicillium</taxon>
    </lineage>
</organism>
<gene>
    <name evidence="1" type="ORF">NLG97_g2855</name>
</gene>
<sequence>MEFPRSTTSTLLSGITAIILQHEGVIMAMATSLFLLGFVPAALIHYAQQPACNFRSQFARPKLMISSVIFAIEFISFLLPAMLAVRCDREIPAVAALNLMAAGVVLAVTVTEDSYRLDPPKYFSSYLMAQSVIDAGKSIYYSHHGLCSTDGNLAVLAGITKLSLLCLHRVAKSASSTYRPTHDQEMDDEGICSWGFSNFAIFDPFLMFRLDLDGTLKRSKSPGPELSPNFLHQRLKYHWHNANRYYCRSLLNVCLGAWKSSLTASVALRFASSVFSLSQPFMLYHMVILHQSEPTTSEKLKILCIFSFILVGKTALSSSAAHAMNGLVYRIRGSLTCLVFEKQQNLTEFDAKAAKAEILFISDIENIARGLPQLMKLVFTFIDAFLGVYCLSYLGHASSTALLTFLLVAALPVFYFGQNILASSQAWRQDLDTRIWKTSSVLSQLTAVKMTGLGPLISDFIKKLHKHELQGYGRFRTAQSASEAGVAFFSLVAPAAVIGAVVLYGPVTATLSPAIIFATWNVVTLQCKALSTLPQAYSETILALQSFDSVQLFLSVDERRDDRSLLSSPRELNLVQEQAKPSRLRRPQTRAEDLRPTVEFQNVTVTPFGLKSPLYRNVNFTIHRGKITALVGERRSGKTSLLEAMLGEAKLSIGTAYIAADLATFNGQQVWLKNASVRDNVIGPLPFNSQRFKKVMHCCLLLEDLKKLPGSDGYIIGIAGANLSGGQRLRLALARSLYSDPSLLLIDDIFSSLDRRTAVSILFRLFGHGGGVLRESGCTVVFATSLVESFDVADQFLTLNIAENRVSLEANRRQLQIAKLLLAQHVSASEAEEEKQQEALRRKFDARNLPSFNFDRDLVPHTHRRIRAFWLLFNSIGKRKLALWSTLVILSCGLEVVSKLNLRSWIATEGNLSEFFSSYIFYVSLSGCLGLFLFWSTRIRSSSNCAIYLHSLLLETTMRSTSNFMNEAGSSSVANRFSQSISHFTGSLPTSSLKIIYYSTSLMLQCAVLLSITSYMSALLLILILCIIRTYVRTSCELRHIKAKEMAPLHIFFQETAAGTVHSRALSWQSHHLEHGFCLVDRQQKAFFYSIYIETWLQGMSSAITCAVTLAIAAEALFGEISSTTATIGLSLHQATLLGEAICDTAQSWGIFDDTWAVISDLFVFIKSVPQEREPVNADIPENWPSEGKIEFREVTARYGPDEAEVLRNVSFTIEPRQKVCFFGRTGSGKSTLLLALLGFLEYTGTIEVDGIDISTVPPAILRSRIIAIAQEPVQLEGSIRSNLLSYEFLDPHTAETCEEASSTTDFDDQLEEILDALGLWGEIVAKGGLGISMKTANFSKATTKMICFARSVVRYHRSDSTIVLIDEATNGIDEQHDAAVQEAMWELFEGCTILQVAHIEASTRDAELSIEMSKGSIVHTQRGNLVPPGVVSRSREMLSPESLIGSPGPEPPAPGPSFVFDEENASPEDDIVSLNREIPPPASDVLPISDVFRHPSLSVPSLRDSVMSPRGALAQARHAPTQRPAGFGPARVPTLAETSSHDSSPSQSDSRRTPVYRDDQHGERFGRVQQTVRRQEIAIDRLFATALPTASQPFAGPSRPRFDKHSPSPFRQLGVSGQHQVPASSQRALHGQLGVQRQQAVHLVPRNLGYAPHNDAGHYGHNHHAAPHNGEMDDGDDSAADSVDGSGSTYFR</sequence>